<comment type="caution">
    <text evidence="1">The sequence shown here is derived from an EMBL/GenBank/DDBJ whole genome shotgun (WGS) entry which is preliminary data.</text>
</comment>
<reference evidence="1 2" key="1">
    <citation type="journal article" date="2023" name="Nucleic Acids Res.">
        <title>The hologenome of Daphnia magna reveals possible DNA methylation and microbiome-mediated evolution of the host genome.</title>
        <authorList>
            <person name="Chaturvedi A."/>
            <person name="Li X."/>
            <person name="Dhandapani V."/>
            <person name="Marshall H."/>
            <person name="Kissane S."/>
            <person name="Cuenca-Cambronero M."/>
            <person name="Asole G."/>
            <person name="Calvet F."/>
            <person name="Ruiz-Romero M."/>
            <person name="Marangio P."/>
            <person name="Guigo R."/>
            <person name="Rago D."/>
            <person name="Mirbahai L."/>
            <person name="Eastwood N."/>
            <person name="Colbourne J.K."/>
            <person name="Zhou J."/>
            <person name="Mallon E."/>
            <person name="Orsini L."/>
        </authorList>
    </citation>
    <scope>NUCLEOTIDE SEQUENCE [LARGE SCALE GENOMIC DNA]</scope>
    <source>
        <strain evidence="1">LRV0_1</strain>
    </source>
</reference>
<accession>A0ABQ9Z268</accession>
<protein>
    <submittedName>
        <fullName evidence="1">Uncharacterized protein</fullName>
    </submittedName>
</protein>
<evidence type="ECO:0000313" key="1">
    <source>
        <dbReference type="EMBL" id="KAK4006924.1"/>
    </source>
</evidence>
<dbReference type="EMBL" id="JAOYFB010000002">
    <property type="protein sequence ID" value="KAK4006924.1"/>
    <property type="molecule type" value="Genomic_DNA"/>
</dbReference>
<proteinExistence type="predicted"/>
<sequence>MDSSEPLYFNSPEVKVYTPRRIISALSNASIISPIAELDRSNSERRLRICSDVLDKVKRNVLETEDLSLYNANDYKELLDAVRVKYPHKV</sequence>
<evidence type="ECO:0000313" key="2">
    <source>
        <dbReference type="Proteomes" id="UP001234178"/>
    </source>
</evidence>
<organism evidence="1 2">
    <name type="scientific">Daphnia magna</name>
    <dbReference type="NCBI Taxonomy" id="35525"/>
    <lineage>
        <taxon>Eukaryota</taxon>
        <taxon>Metazoa</taxon>
        <taxon>Ecdysozoa</taxon>
        <taxon>Arthropoda</taxon>
        <taxon>Crustacea</taxon>
        <taxon>Branchiopoda</taxon>
        <taxon>Diplostraca</taxon>
        <taxon>Cladocera</taxon>
        <taxon>Anomopoda</taxon>
        <taxon>Daphniidae</taxon>
        <taxon>Daphnia</taxon>
    </lineage>
</organism>
<gene>
    <name evidence="1" type="ORF">OUZ56_012079</name>
</gene>
<dbReference type="Proteomes" id="UP001234178">
    <property type="component" value="Unassembled WGS sequence"/>
</dbReference>
<name>A0ABQ9Z268_9CRUS</name>
<keyword evidence="2" id="KW-1185">Reference proteome</keyword>